<feature type="domain" description="HotDog ACOT-type" evidence="4">
    <location>
        <begin position="250"/>
        <end position="363"/>
    </location>
</feature>
<keyword evidence="3" id="KW-0732">Signal</keyword>
<dbReference type="EMBL" id="KE346363">
    <property type="protein sequence ID" value="KJE91945.1"/>
    <property type="molecule type" value="Genomic_DNA"/>
</dbReference>
<feature type="region of interest" description="Disordered" evidence="2">
    <location>
        <begin position="15"/>
        <end position="56"/>
    </location>
</feature>
<dbReference type="InterPro" id="IPR033120">
    <property type="entry name" value="HOTDOG_ACOT"/>
</dbReference>
<dbReference type="OrthoDB" id="3184331at2759"/>
<dbReference type="Gene3D" id="3.10.129.10">
    <property type="entry name" value="Hotdog Thioesterase"/>
    <property type="match status" value="2"/>
</dbReference>
<dbReference type="eggNOG" id="KOG2763">
    <property type="taxonomic scope" value="Eukaryota"/>
</dbReference>
<evidence type="ECO:0000313" key="6">
    <source>
        <dbReference type="Proteomes" id="UP000008743"/>
    </source>
</evidence>
<dbReference type="RefSeq" id="XP_004363831.1">
    <property type="nucleotide sequence ID" value="XM_004363774.2"/>
</dbReference>
<keyword evidence="6" id="KW-1185">Reference proteome</keyword>
<gene>
    <name evidence="5" type="ORF">CAOG_002992</name>
</gene>
<name>A0A0D2WMB8_CAPO3</name>
<dbReference type="InterPro" id="IPR040170">
    <property type="entry name" value="Cytosol_ACT"/>
</dbReference>
<dbReference type="CDD" id="cd03442">
    <property type="entry name" value="BFIT_BACH"/>
    <property type="match status" value="2"/>
</dbReference>
<evidence type="ECO:0000256" key="1">
    <source>
        <dbReference type="ARBA" id="ARBA00022801"/>
    </source>
</evidence>
<dbReference type="PANTHER" id="PTHR11049">
    <property type="entry name" value="ACYL COENZYME A THIOESTER HYDROLASE"/>
    <property type="match status" value="1"/>
</dbReference>
<dbReference type="PROSITE" id="PS51770">
    <property type="entry name" value="HOTDOG_ACOT"/>
    <property type="match status" value="2"/>
</dbReference>
<dbReference type="Proteomes" id="UP000008743">
    <property type="component" value="Unassembled WGS sequence"/>
</dbReference>
<feature type="chain" id="PRO_5002254481" evidence="3">
    <location>
        <begin position="19"/>
        <end position="432"/>
    </location>
</feature>
<dbReference type="InterPro" id="IPR006683">
    <property type="entry name" value="Thioestr_dom"/>
</dbReference>
<evidence type="ECO:0000256" key="2">
    <source>
        <dbReference type="SAM" id="MobiDB-lite"/>
    </source>
</evidence>
<dbReference type="STRING" id="595528.A0A0D2WMB8"/>
<evidence type="ECO:0000313" key="5">
    <source>
        <dbReference type="EMBL" id="KJE91945.1"/>
    </source>
</evidence>
<feature type="domain" description="HotDog ACOT-type" evidence="4">
    <location>
        <begin position="65"/>
        <end position="177"/>
    </location>
</feature>
<feature type="signal peptide" evidence="3">
    <location>
        <begin position="1"/>
        <end position="18"/>
    </location>
</feature>
<dbReference type="Pfam" id="PF03061">
    <property type="entry name" value="4HBT"/>
    <property type="match status" value="2"/>
</dbReference>
<dbReference type="GO" id="GO:0052816">
    <property type="term" value="F:long-chain fatty acyl-CoA hydrolase activity"/>
    <property type="evidence" value="ECO:0007669"/>
    <property type="project" value="TreeGrafter"/>
</dbReference>
<sequence length="432" mass="47165">MLALSWVAAQILPSCAKADPPSSSSPSPSPSRSLSSSQAQHKPAVAAAGAQQQSAPTPLEPLAVEDTIVVVAEIVLPSHADTRGVCFGGQILSWIDLTAGIAAKKLARGPCVTASVDSVQFLKPSVVGDVIILSAMVNRTFNTSMEIGVRVETESMRSGERKYCCSAYLTFVSIDAQGRPAPVRQVIPQSADESRRYSHAQLRRQQRLERRSRGEVIIPLEWNCFDDGHQLSKSLLPANELDQVPRRYAKQTLAHMTQVVLPGNANTVGVTFGGDIMAWIERCAYISASRLCRNVHLLSASVDSLHFLNPTRVGDIVYITSMVTAAFTSSIEVLISVYGENPLTGDIKHCNDAFMTLVTVDESGVPLRISNKFTPESETELARQRDSIARRELRLRARQKLRRNSNESIQQQILHVRRRSSDSNGLSAAPVQ</sequence>
<protein>
    <submittedName>
        <fullName evidence="5">Acyl-CoA thioesterase 11</fullName>
    </submittedName>
</protein>
<dbReference type="GO" id="GO:0006637">
    <property type="term" value="P:acyl-CoA metabolic process"/>
    <property type="evidence" value="ECO:0007669"/>
    <property type="project" value="TreeGrafter"/>
</dbReference>
<dbReference type="PhylomeDB" id="A0A0D2WMB8"/>
<feature type="compositionally biased region" description="Low complexity" evidence="2">
    <location>
        <begin position="20"/>
        <end position="55"/>
    </location>
</feature>
<dbReference type="InParanoid" id="A0A0D2WMB8"/>
<keyword evidence="1" id="KW-0378">Hydrolase</keyword>
<evidence type="ECO:0000256" key="3">
    <source>
        <dbReference type="SAM" id="SignalP"/>
    </source>
</evidence>
<dbReference type="SUPFAM" id="SSF54637">
    <property type="entry name" value="Thioesterase/thiol ester dehydrase-isomerase"/>
    <property type="match status" value="2"/>
</dbReference>
<dbReference type="OMA" id="MAWMEIC"/>
<accession>A0A0D2WMB8</accession>
<proteinExistence type="predicted"/>
<evidence type="ECO:0000259" key="4">
    <source>
        <dbReference type="PROSITE" id="PS51770"/>
    </source>
</evidence>
<organism evidence="5 6">
    <name type="scientific">Capsaspora owczarzaki (strain ATCC 30864)</name>
    <dbReference type="NCBI Taxonomy" id="595528"/>
    <lineage>
        <taxon>Eukaryota</taxon>
        <taxon>Filasterea</taxon>
        <taxon>Capsaspora</taxon>
    </lineage>
</organism>
<dbReference type="GO" id="GO:0005829">
    <property type="term" value="C:cytosol"/>
    <property type="evidence" value="ECO:0007669"/>
    <property type="project" value="TreeGrafter"/>
</dbReference>
<dbReference type="PANTHER" id="PTHR11049:SF16">
    <property type="entry name" value="PROTEIN VDLD"/>
    <property type="match status" value="1"/>
</dbReference>
<dbReference type="AlphaFoldDB" id="A0A0D2WMB8"/>
<dbReference type="InterPro" id="IPR029069">
    <property type="entry name" value="HotDog_dom_sf"/>
</dbReference>
<reference evidence="6" key="1">
    <citation type="submission" date="2011-02" db="EMBL/GenBank/DDBJ databases">
        <title>The Genome Sequence of Capsaspora owczarzaki ATCC 30864.</title>
        <authorList>
            <person name="Russ C."/>
            <person name="Cuomo C."/>
            <person name="Burger G."/>
            <person name="Gray M.W."/>
            <person name="Holland P.W.H."/>
            <person name="King N."/>
            <person name="Lang F.B.F."/>
            <person name="Roger A.J."/>
            <person name="Ruiz-Trillo I."/>
            <person name="Young S.K."/>
            <person name="Zeng Q."/>
            <person name="Gargeya S."/>
            <person name="Alvarado L."/>
            <person name="Berlin A."/>
            <person name="Chapman S.B."/>
            <person name="Chen Z."/>
            <person name="Freedman E."/>
            <person name="Gellesch M."/>
            <person name="Goldberg J."/>
            <person name="Griggs A."/>
            <person name="Gujja S."/>
            <person name="Heilman E."/>
            <person name="Heiman D."/>
            <person name="Howarth C."/>
            <person name="Mehta T."/>
            <person name="Neiman D."/>
            <person name="Pearson M."/>
            <person name="Roberts A."/>
            <person name="Saif S."/>
            <person name="Shea T."/>
            <person name="Shenoy N."/>
            <person name="Sisk P."/>
            <person name="Stolte C."/>
            <person name="Sykes S."/>
            <person name="White J."/>
            <person name="Yandava C."/>
            <person name="Haas B."/>
            <person name="Nusbaum C."/>
            <person name="Birren B."/>
        </authorList>
    </citation>
    <scope>NUCLEOTIDE SEQUENCE</scope>
    <source>
        <strain evidence="6">ATCC 30864</strain>
    </source>
</reference>